<organism evidence="3">
    <name type="scientific">Capitella teleta</name>
    <name type="common">Polychaete worm</name>
    <dbReference type="NCBI Taxonomy" id="283909"/>
    <lineage>
        <taxon>Eukaryota</taxon>
        <taxon>Metazoa</taxon>
        <taxon>Spiralia</taxon>
        <taxon>Lophotrochozoa</taxon>
        <taxon>Annelida</taxon>
        <taxon>Polychaeta</taxon>
        <taxon>Sedentaria</taxon>
        <taxon>Scolecida</taxon>
        <taxon>Capitellidae</taxon>
        <taxon>Capitella</taxon>
    </lineage>
</organism>
<feature type="chain" id="PRO_5008786698" description="Fibrinogen C-terminal domain-containing protein" evidence="2">
    <location>
        <begin position="19"/>
        <end position="354"/>
    </location>
</feature>
<evidence type="ECO:0000313" key="4">
    <source>
        <dbReference type="EnsemblMetazoa" id="CapteP194516"/>
    </source>
</evidence>
<dbReference type="AlphaFoldDB" id="R7T6H8"/>
<reference evidence="3 5" key="2">
    <citation type="journal article" date="2013" name="Nature">
        <title>Insights into bilaterian evolution from three spiralian genomes.</title>
        <authorList>
            <person name="Simakov O."/>
            <person name="Marletaz F."/>
            <person name="Cho S.J."/>
            <person name="Edsinger-Gonzales E."/>
            <person name="Havlak P."/>
            <person name="Hellsten U."/>
            <person name="Kuo D.H."/>
            <person name="Larsson T."/>
            <person name="Lv J."/>
            <person name="Arendt D."/>
            <person name="Savage R."/>
            <person name="Osoegawa K."/>
            <person name="de Jong P."/>
            <person name="Grimwood J."/>
            <person name="Chapman J.A."/>
            <person name="Shapiro H."/>
            <person name="Aerts A."/>
            <person name="Otillar R.P."/>
            <person name="Terry A.Y."/>
            <person name="Boore J.L."/>
            <person name="Grigoriev I.V."/>
            <person name="Lindberg D.R."/>
            <person name="Seaver E.C."/>
            <person name="Weisblat D.A."/>
            <person name="Putnam N.H."/>
            <person name="Rokhsar D.S."/>
        </authorList>
    </citation>
    <scope>NUCLEOTIDE SEQUENCE</scope>
    <source>
        <strain evidence="3 5">I ESC-2004</strain>
    </source>
</reference>
<dbReference type="HOGENOM" id="CLU_783570_0_0_1"/>
<reference evidence="5" key="1">
    <citation type="submission" date="2012-12" db="EMBL/GenBank/DDBJ databases">
        <authorList>
            <person name="Hellsten U."/>
            <person name="Grimwood J."/>
            <person name="Chapman J.A."/>
            <person name="Shapiro H."/>
            <person name="Aerts A."/>
            <person name="Otillar R.P."/>
            <person name="Terry A.Y."/>
            <person name="Boore J.L."/>
            <person name="Simakov O."/>
            <person name="Marletaz F."/>
            <person name="Cho S.-J."/>
            <person name="Edsinger-Gonzales E."/>
            <person name="Havlak P."/>
            <person name="Kuo D.-H."/>
            <person name="Larsson T."/>
            <person name="Lv J."/>
            <person name="Arendt D."/>
            <person name="Savage R."/>
            <person name="Osoegawa K."/>
            <person name="de Jong P."/>
            <person name="Lindberg D.R."/>
            <person name="Seaver E.C."/>
            <person name="Weisblat D.A."/>
            <person name="Putnam N.H."/>
            <person name="Grigoriev I.V."/>
            <person name="Rokhsar D.S."/>
        </authorList>
    </citation>
    <scope>NUCLEOTIDE SEQUENCE</scope>
    <source>
        <strain evidence="5">I ESC-2004</strain>
    </source>
</reference>
<dbReference type="OrthoDB" id="6162425at2759"/>
<protein>
    <recommendedName>
        <fullName evidence="6">Fibrinogen C-terminal domain-containing protein</fullName>
    </recommendedName>
</protein>
<accession>R7T6H8</accession>
<evidence type="ECO:0000256" key="1">
    <source>
        <dbReference type="SAM" id="Coils"/>
    </source>
</evidence>
<feature type="coiled-coil region" evidence="1">
    <location>
        <begin position="145"/>
        <end position="197"/>
    </location>
</feature>
<evidence type="ECO:0000313" key="3">
    <source>
        <dbReference type="EMBL" id="ELT89174.1"/>
    </source>
</evidence>
<keyword evidence="5" id="KW-1185">Reference proteome</keyword>
<keyword evidence="2" id="KW-0732">Signal</keyword>
<dbReference type="EMBL" id="KB311498">
    <property type="protein sequence ID" value="ELT89174.1"/>
    <property type="molecule type" value="Genomic_DNA"/>
</dbReference>
<sequence>MATLAVILVSLLVRLVCGEYSTTSSSSTSSGGGGCVYSFQVWRPNQDVLDQLHHLDQKCSNTTSNLNHQIVLLKNQLLNEVVVGRNISQGLERQLMHQKMERLQLDVMTKDLQLQIVQLKGEQRKIMNRVRSTGGGGGGGGRFEEGELKGMMEQLKNDVGDLKAEWVFIRRKIQDVHDEAKQSSERLREDSMQLKVEVESMKAGAVVLGQKHGELNEQMQKIKEDGNGGMRSEQEDRLLGHVRELQAQLGHLGNGLSALQQQHATLAQQLLAVVMTTNNVSNDDLASWMQKMPRMGGEVELGRPPREFSLILAIRTNTGFNAYRLTLFVWIEQSSNPGCHGFNIPRSNDPITCR</sequence>
<dbReference type="Proteomes" id="UP000014760">
    <property type="component" value="Unassembled WGS sequence"/>
</dbReference>
<evidence type="ECO:0000256" key="2">
    <source>
        <dbReference type="SAM" id="SignalP"/>
    </source>
</evidence>
<dbReference type="EMBL" id="AMQN01003323">
    <property type="status" value="NOT_ANNOTATED_CDS"/>
    <property type="molecule type" value="Genomic_DNA"/>
</dbReference>
<evidence type="ECO:0000313" key="5">
    <source>
        <dbReference type="Proteomes" id="UP000014760"/>
    </source>
</evidence>
<dbReference type="EnsemblMetazoa" id="CapteT194516">
    <property type="protein sequence ID" value="CapteP194516"/>
    <property type="gene ID" value="CapteG194516"/>
</dbReference>
<reference evidence="4" key="3">
    <citation type="submission" date="2015-06" db="UniProtKB">
        <authorList>
            <consortium name="EnsemblMetazoa"/>
        </authorList>
    </citation>
    <scope>IDENTIFICATION</scope>
</reference>
<feature type="signal peptide" evidence="2">
    <location>
        <begin position="1"/>
        <end position="18"/>
    </location>
</feature>
<evidence type="ECO:0008006" key="6">
    <source>
        <dbReference type="Google" id="ProtNLM"/>
    </source>
</evidence>
<gene>
    <name evidence="3" type="ORF">CAPTEDRAFT_194516</name>
</gene>
<keyword evidence="1" id="KW-0175">Coiled coil</keyword>
<proteinExistence type="predicted"/>
<name>R7T6H8_CAPTE</name>